<evidence type="ECO:0000313" key="5">
    <source>
        <dbReference type="Proteomes" id="UP000024635"/>
    </source>
</evidence>
<dbReference type="AlphaFoldDB" id="A0A016S054"/>
<sequence length="126" mass="14556">MISAERSHLSAVFRSFEDSCLASERIQDSTSKLLELDTRRQKIREASRLLKKPRQDDHTWMALTESLMMEFPTQDCLQILSDSMKKTEDDYALVNKQARDEMNAALKAKCSKDLESRGFNLKPINK</sequence>
<evidence type="ECO:0000256" key="3">
    <source>
        <dbReference type="ARBA" id="ARBA00023186"/>
    </source>
</evidence>
<dbReference type="STRING" id="53326.A0A016S054"/>
<dbReference type="GO" id="GO:0005737">
    <property type="term" value="C:cytoplasm"/>
    <property type="evidence" value="ECO:0007669"/>
    <property type="project" value="UniProtKB-SubCell"/>
</dbReference>
<dbReference type="InterPro" id="IPR030482">
    <property type="entry name" value="PDRG1"/>
</dbReference>
<comment type="caution">
    <text evidence="4">The sequence shown here is derived from an EMBL/GenBank/DDBJ whole genome shotgun (WGS) entry which is preliminary data.</text>
</comment>
<name>A0A016S054_9BILA</name>
<evidence type="ECO:0000256" key="2">
    <source>
        <dbReference type="ARBA" id="ARBA00022490"/>
    </source>
</evidence>
<keyword evidence="2" id="KW-0963">Cytoplasm</keyword>
<keyword evidence="5" id="KW-1185">Reference proteome</keyword>
<gene>
    <name evidence="4" type="primary">Acey_s0324.g2525</name>
    <name evidence="4" type="ORF">Y032_0324g2525</name>
</gene>
<dbReference type="PANTHER" id="PTHR21162:SF0">
    <property type="entry name" value="P53 AND DNA DAMAGE-REGULATED PROTEIN 1"/>
    <property type="match status" value="1"/>
</dbReference>
<evidence type="ECO:0000256" key="1">
    <source>
        <dbReference type="ARBA" id="ARBA00004496"/>
    </source>
</evidence>
<comment type="subcellular location">
    <subcellularLocation>
        <location evidence="1">Cytoplasm</location>
    </subcellularLocation>
</comment>
<keyword evidence="3" id="KW-0143">Chaperone</keyword>
<evidence type="ECO:0000313" key="4">
    <source>
        <dbReference type="EMBL" id="EYB84010.1"/>
    </source>
</evidence>
<protein>
    <submittedName>
        <fullName evidence="4">Uncharacterized protein</fullName>
    </submittedName>
</protein>
<dbReference type="EMBL" id="JARK01001660">
    <property type="protein sequence ID" value="EYB84010.1"/>
    <property type="molecule type" value="Genomic_DNA"/>
</dbReference>
<dbReference type="OrthoDB" id="5837533at2759"/>
<accession>A0A016S054</accession>
<dbReference type="PANTHER" id="PTHR21162">
    <property type="entry name" value="P53 AND DNA DAMAGE-REGULATED PROTEIN"/>
    <property type="match status" value="1"/>
</dbReference>
<dbReference type="Proteomes" id="UP000024635">
    <property type="component" value="Unassembled WGS sequence"/>
</dbReference>
<proteinExistence type="predicted"/>
<organism evidence="4 5">
    <name type="scientific">Ancylostoma ceylanicum</name>
    <dbReference type="NCBI Taxonomy" id="53326"/>
    <lineage>
        <taxon>Eukaryota</taxon>
        <taxon>Metazoa</taxon>
        <taxon>Ecdysozoa</taxon>
        <taxon>Nematoda</taxon>
        <taxon>Chromadorea</taxon>
        <taxon>Rhabditida</taxon>
        <taxon>Rhabditina</taxon>
        <taxon>Rhabditomorpha</taxon>
        <taxon>Strongyloidea</taxon>
        <taxon>Ancylostomatidae</taxon>
        <taxon>Ancylostomatinae</taxon>
        <taxon>Ancylostoma</taxon>
    </lineage>
</organism>
<reference evidence="5" key="1">
    <citation type="journal article" date="2015" name="Nat. Genet.">
        <title>The genome and transcriptome of the zoonotic hookworm Ancylostoma ceylanicum identify infection-specific gene families.</title>
        <authorList>
            <person name="Schwarz E.M."/>
            <person name="Hu Y."/>
            <person name="Antoshechkin I."/>
            <person name="Miller M.M."/>
            <person name="Sternberg P.W."/>
            <person name="Aroian R.V."/>
        </authorList>
    </citation>
    <scope>NUCLEOTIDE SEQUENCE</scope>
    <source>
        <strain evidence="5">HY135</strain>
    </source>
</reference>